<dbReference type="SUPFAM" id="SSF52540">
    <property type="entry name" value="P-loop containing nucleoside triphosphate hydrolases"/>
    <property type="match status" value="1"/>
</dbReference>
<feature type="region of interest" description="Disordered" evidence="1">
    <location>
        <begin position="1"/>
        <end position="20"/>
    </location>
</feature>
<dbReference type="Gene3D" id="3.40.50.300">
    <property type="entry name" value="P-loop containing nucleotide triphosphate hydrolases"/>
    <property type="match status" value="1"/>
</dbReference>
<dbReference type="EMBL" id="JAMTCK010000023">
    <property type="protein sequence ID" value="MCP2170040.1"/>
    <property type="molecule type" value="Genomic_DNA"/>
</dbReference>
<evidence type="ECO:0000313" key="2">
    <source>
        <dbReference type="EMBL" id="MCP2170040.1"/>
    </source>
</evidence>
<keyword evidence="3" id="KW-1185">Reference proteome</keyword>
<evidence type="ECO:0000256" key="1">
    <source>
        <dbReference type="SAM" id="MobiDB-lite"/>
    </source>
</evidence>
<feature type="compositionally biased region" description="Low complexity" evidence="1">
    <location>
        <begin position="229"/>
        <end position="239"/>
    </location>
</feature>
<gene>
    <name evidence="2" type="ORF">LX83_006928</name>
</gene>
<proteinExistence type="predicted"/>
<feature type="region of interest" description="Disordered" evidence="1">
    <location>
        <begin position="226"/>
        <end position="279"/>
    </location>
</feature>
<feature type="compositionally biased region" description="Basic and acidic residues" evidence="1">
    <location>
        <begin position="1"/>
        <end position="12"/>
    </location>
</feature>
<comment type="caution">
    <text evidence="2">The sequence shown here is derived from an EMBL/GenBank/DDBJ whole genome shotgun (WGS) entry which is preliminary data.</text>
</comment>
<feature type="compositionally biased region" description="Basic and acidic residues" evidence="1">
    <location>
        <begin position="594"/>
        <end position="605"/>
    </location>
</feature>
<name>A0AAE3GM09_9PSEU</name>
<feature type="compositionally biased region" description="Acidic residues" evidence="1">
    <location>
        <begin position="461"/>
        <end position="475"/>
    </location>
</feature>
<dbReference type="InterPro" id="IPR027417">
    <property type="entry name" value="P-loop_NTPase"/>
</dbReference>
<organism evidence="2 3">
    <name type="scientific">Goodfellowiella coeruleoviolacea</name>
    <dbReference type="NCBI Taxonomy" id="334858"/>
    <lineage>
        <taxon>Bacteria</taxon>
        <taxon>Bacillati</taxon>
        <taxon>Actinomycetota</taxon>
        <taxon>Actinomycetes</taxon>
        <taxon>Pseudonocardiales</taxon>
        <taxon>Pseudonocardiaceae</taxon>
        <taxon>Goodfellowiella</taxon>
    </lineage>
</organism>
<feature type="region of interest" description="Disordered" evidence="1">
    <location>
        <begin position="551"/>
        <end position="605"/>
    </location>
</feature>
<feature type="region of interest" description="Disordered" evidence="1">
    <location>
        <begin position="461"/>
        <end position="501"/>
    </location>
</feature>
<dbReference type="RefSeq" id="WP_253779743.1">
    <property type="nucleotide sequence ID" value="NZ_JAMTCK010000023.1"/>
</dbReference>
<dbReference type="Proteomes" id="UP001206128">
    <property type="component" value="Unassembled WGS sequence"/>
</dbReference>
<feature type="region of interest" description="Disordered" evidence="1">
    <location>
        <begin position="517"/>
        <end position="537"/>
    </location>
</feature>
<sequence length="2120" mass="224571">MTDLGHDTHVPGESRFGSLTEDEVRELRTIRPAKAAAARLTPTDVLDEIHRLPPRTLGFVHQVLKVRRSAPPGVLSRSLRSALARADEDRAAQILHDVLPAAVTGTTYTDQLEPTELAALLSGQADHLGFLAGSEILDGLRNADEFGASRTTRMAAWSSMASSGHGGSVAALAWLVADPPPWWTTDQQAIARAVWHRVRRREPLLPDQPIPFDELVRLVDRLDLDDTADPAGDADPAADGSDEPEPAGRPASHGPAWDGSALDSTALGSTGVTGPVPAEPERVADLVARLDGLEHDAATVRAEVLPALDADLAAGRAPQAEQVGALVAVTESMTALFRAVGAAAGGAVPDTLGRARCLLDEITAANSVRELLRRVRTLTGLVAPDYAATEAAEVAALAASADETTGPGVLAALDALVSAIELGDRDPRRGLELTRLVQAELPTATPLVTLALLGQLPVTEPAEDIPDTADPENAADTENGVDAGDAGDTGPTESTVDVSATEPAVLTEALTEVLTEAPAALDRPGAEPAPAPGESEVDELDAALAGLTFTIPSARPAPDSTAAPARPAPGPVATEGGDSGVTAGTDEPVADPHSPTDPHTSADPHSRAELLCAGLLRDRQFALAAWLSTALDQPRAVTAGYRLAAHALAMRTSAGPNAVAFADTATQLDAGQLDDDLGLQMLTYAASVRAGLLSPITHAAGPLRDIATSIVKSGPAVDQLTEALLAAIYSGAYLTPRSADAVAEAAEAEATHDGLAAEARAELQAGPSRTIRYALATELWQSWIAPTGHLGAPLSIVASGSRSDADVATVRARVAELRSPQSLDKAIDRDTRQIAGTRRIRRIEARARDKFLDLTGRVTDLLARWIEVTDDLNRPAAGTWMADPMAELRNQVKAVRASAFAELRALTGSGSPARDAAVEAGLALLADSLDLLDGTATFDKTELPADRVVNGPLALAADLPLDPALTPLRPVTVADIDRAATALRAGDTGWTEAFEHRARTHDQVGTQILIEMLRPTRPQLARRLTAERDRAVQASADKIDGIVDTLTSAIDSDRRFGRLTFDQWADLSSRAGAFAARARGARRDFDTMLAALAAIETERAACVEAAIARARAELAEADVPASARERILGCIDSGDITTANEYRETIRGGRDLPGPRDEIDHLSRFHPTFPELFGAATRGGRDPLVELRLAIEAGRTPDSGGLADALAAAGLDLGQIARAKTAAGRIDQWAALADERSLVGKHTYVKAVLEQLGFFAEKVTVPPSAAHRGQSRGRSSWLHLAGVRATAGKALIPAFGSRMSPSGDTLRLLAVWRSPTPQELVELLRSEPADHSIVVLYFGTLDPAARRELANQFHRGRRLPVTAVVDDAAFAYLAAQPEPGRDITMSITLPFTSAVPFTPDVAGLVAQEMFYGRTEERDKVVDMMGPCIVYGGRQLGKSALLRAAAREFDDGNARHAVYLSIFNVGQSHPVDTVWNSLWPSLAEKRIVPQDRPSGDVVAALTRSVGRWIAARPGRQLLLLLDESDSFLDADAEDGRFKHVSHFRELMESTGRAVKVVFAGLHQTARFERLANHPLAHFGDPICVGPLAPQPAYDLLTQPLRALGYRFESSDQAARVLALANNQPALIQLFGAQLLHNLHRVPLPVTAPPQVVTGADIAAVWSDDGLRNSFRKRFEWTLNLDPRYKVIAYSVAFHAHSEGVGATLTPTQLRSECEQWWPRGFAAEDVRAGEFHALLDECVDLGVLSYADGGYRLRTPNVLDLLGSKDEVDEVLDQAESLQLPESFDGSLMRPPFGDGVTRGPLTSQQIADLLAPRSQVRLIAGSAALTVERCLKVLRYENDKASHGRRGHLRPASAIGQLRHTCEQATVRAAGGHAVVVVDAKHASRQAALDAWRQARELIAAHSGGTLGIVLITTAEQAPLWPIASAQSDASSSVIGLRRYDNTDLRLWLNETTLPFQDDASRGELLAVTGGWPVNVNRVAEELAGEHESPGHDPLASIRAQLADPGYADALVTASGVRADAALTQAWTILCGEFAGERADATTLAEYLQLHADGGAAALTGPRLAELGYRDTGDVVDVLQTLGLLVTAEDGQLRVEPVMAAATTTAGTTTAGAPGGTGPR</sequence>
<evidence type="ECO:0000313" key="3">
    <source>
        <dbReference type="Proteomes" id="UP001206128"/>
    </source>
</evidence>
<protein>
    <submittedName>
        <fullName evidence="2">Uncharacterized protein</fullName>
    </submittedName>
</protein>
<reference evidence="2" key="1">
    <citation type="submission" date="2022-06" db="EMBL/GenBank/DDBJ databases">
        <title>Genomic Encyclopedia of Archaeal and Bacterial Type Strains, Phase II (KMG-II): from individual species to whole genera.</title>
        <authorList>
            <person name="Goeker M."/>
        </authorList>
    </citation>
    <scope>NUCLEOTIDE SEQUENCE</scope>
    <source>
        <strain evidence="2">DSM 43935</strain>
    </source>
</reference>
<feature type="compositionally biased region" description="Polar residues" evidence="1">
    <location>
        <begin position="262"/>
        <end position="272"/>
    </location>
</feature>
<accession>A0AAE3GM09</accession>